<comment type="caution">
    <text evidence="1">The sequence shown here is derived from an EMBL/GenBank/DDBJ whole genome shotgun (WGS) entry which is preliminary data.</text>
</comment>
<dbReference type="Proteomes" id="UP001233999">
    <property type="component" value="Unassembled WGS sequence"/>
</dbReference>
<gene>
    <name evidence="1" type="ORF">L9F63_028045</name>
</gene>
<reference evidence="1" key="2">
    <citation type="submission" date="2023-05" db="EMBL/GenBank/DDBJ databases">
        <authorList>
            <person name="Fouks B."/>
        </authorList>
    </citation>
    <scope>NUCLEOTIDE SEQUENCE</scope>
    <source>
        <strain evidence="1">Stay&amp;Tobe</strain>
        <tissue evidence="1">Testes</tissue>
    </source>
</reference>
<evidence type="ECO:0000313" key="2">
    <source>
        <dbReference type="Proteomes" id="UP001233999"/>
    </source>
</evidence>
<reference evidence="1" key="1">
    <citation type="journal article" date="2023" name="IScience">
        <title>Live-bearing cockroach genome reveals convergent evolutionary mechanisms linked to viviparity in insects and beyond.</title>
        <authorList>
            <person name="Fouks B."/>
            <person name="Harrison M.C."/>
            <person name="Mikhailova A.A."/>
            <person name="Marchal E."/>
            <person name="English S."/>
            <person name="Carruthers M."/>
            <person name="Jennings E.C."/>
            <person name="Chiamaka E.L."/>
            <person name="Frigard R.A."/>
            <person name="Pippel M."/>
            <person name="Attardo G.M."/>
            <person name="Benoit J.B."/>
            <person name="Bornberg-Bauer E."/>
            <person name="Tobe S.S."/>
        </authorList>
    </citation>
    <scope>NUCLEOTIDE SEQUENCE</scope>
    <source>
        <tissue evidence="1">Testes</tissue>
    </source>
</reference>
<sequence length="96" mass="10891">FASSFKELMSYKNKFTRIITSSYGITITRIEKTAASIVPGENLTISSALSQITSNYLNLNRKVNLAIGQVVYRGNFRSTQLRFIFLAQIGYVHYFP</sequence>
<accession>A0AAD7ZZQ2</accession>
<dbReference type="AlphaFoldDB" id="A0AAD7ZZQ2"/>
<evidence type="ECO:0000313" key="1">
    <source>
        <dbReference type="EMBL" id="KAJ9589172.1"/>
    </source>
</evidence>
<organism evidence="1 2">
    <name type="scientific">Diploptera punctata</name>
    <name type="common">Pacific beetle cockroach</name>
    <dbReference type="NCBI Taxonomy" id="6984"/>
    <lineage>
        <taxon>Eukaryota</taxon>
        <taxon>Metazoa</taxon>
        <taxon>Ecdysozoa</taxon>
        <taxon>Arthropoda</taxon>
        <taxon>Hexapoda</taxon>
        <taxon>Insecta</taxon>
        <taxon>Pterygota</taxon>
        <taxon>Neoptera</taxon>
        <taxon>Polyneoptera</taxon>
        <taxon>Dictyoptera</taxon>
        <taxon>Blattodea</taxon>
        <taxon>Blaberoidea</taxon>
        <taxon>Blaberidae</taxon>
        <taxon>Diplopterinae</taxon>
        <taxon>Diploptera</taxon>
    </lineage>
</organism>
<proteinExistence type="predicted"/>
<name>A0AAD7ZZQ2_DIPPU</name>
<feature type="non-terminal residue" evidence="1">
    <location>
        <position position="96"/>
    </location>
</feature>
<keyword evidence="2" id="KW-1185">Reference proteome</keyword>
<dbReference type="EMBL" id="JASPKZ010005163">
    <property type="protein sequence ID" value="KAJ9589172.1"/>
    <property type="molecule type" value="Genomic_DNA"/>
</dbReference>
<protein>
    <submittedName>
        <fullName evidence="1">Uncharacterized protein</fullName>
    </submittedName>
</protein>